<feature type="compositionally biased region" description="Polar residues" evidence="1">
    <location>
        <begin position="119"/>
        <end position="138"/>
    </location>
</feature>
<evidence type="ECO:0000313" key="2">
    <source>
        <dbReference type="EMBL" id="KAJ7199587.1"/>
    </source>
</evidence>
<keyword evidence="3" id="KW-1185">Reference proteome</keyword>
<feature type="region of interest" description="Disordered" evidence="1">
    <location>
        <begin position="1"/>
        <end position="157"/>
    </location>
</feature>
<dbReference type="AlphaFoldDB" id="A0AAD6V4J2"/>
<accession>A0AAD6V4J2</accession>
<organism evidence="2 3">
    <name type="scientific">Mycena pura</name>
    <dbReference type="NCBI Taxonomy" id="153505"/>
    <lineage>
        <taxon>Eukaryota</taxon>
        <taxon>Fungi</taxon>
        <taxon>Dikarya</taxon>
        <taxon>Basidiomycota</taxon>
        <taxon>Agaricomycotina</taxon>
        <taxon>Agaricomycetes</taxon>
        <taxon>Agaricomycetidae</taxon>
        <taxon>Agaricales</taxon>
        <taxon>Marasmiineae</taxon>
        <taxon>Mycenaceae</taxon>
        <taxon>Mycena</taxon>
    </lineage>
</organism>
<dbReference type="GO" id="GO:0000981">
    <property type="term" value="F:DNA-binding transcription factor activity, RNA polymerase II-specific"/>
    <property type="evidence" value="ECO:0007669"/>
    <property type="project" value="InterPro"/>
</dbReference>
<comment type="caution">
    <text evidence="2">The sequence shown here is derived from an EMBL/GenBank/DDBJ whole genome shotgun (WGS) entry which is preliminary data.</text>
</comment>
<reference evidence="2" key="1">
    <citation type="submission" date="2023-03" db="EMBL/GenBank/DDBJ databases">
        <title>Massive genome expansion in bonnet fungi (Mycena s.s.) driven by repeated elements and novel gene families across ecological guilds.</title>
        <authorList>
            <consortium name="Lawrence Berkeley National Laboratory"/>
            <person name="Harder C.B."/>
            <person name="Miyauchi S."/>
            <person name="Viragh M."/>
            <person name="Kuo A."/>
            <person name="Thoen E."/>
            <person name="Andreopoulos B."/>
            <person name="Lu D."/>
            <person name="Skrede I."/>
            <person name="Drula E."/>
            <person name="Henrissat B."/>
            <person name="Morin E."/>
            <person name="Kohler A."/>
            <person name="Barry K."/>
            <person name="LaButti K."/>
            <person name="Morin E."/>
            <person name="Salamov A."/>
            <person name="Lipzen A."/>
            <person name="Mereny Z."/>
            <person name="Hegedus B."/>
            <person name="Baldrian P."/>
            <person name="Stursova M."/>
            <person name="Weitz H."/>
            <person name="Taylor A."/>
            <person name="Grigoriev I.V."/>
            <person name="Nagy L.G."/>
            <person name="Martin F."/>
            <person name="Kauserud H."/>
        </authorList>
    </citation>
    <scope>NUCLEOTIDE SEQUENCE</scope>
    <source>
        <strain evidence="2">9144</strain>
    </source>
</reference>
<protein>
    <recommendedName>
        <fullName evidence="4">Zn(2)-C6 fungal-type domain-containing protein</fullName>
    </recommendedName>
</protein>
<name>A0AAD6V4J2_9AGAR</name>
<feature type="compositionally biased region" description="Basic and acidic residues" evidence="1">
    <location>
        <begin position="767"/>
        <end position="776"/>
    </location>
</feature>
<feature type="compositionally biased region" description="Low complexity" evidence="1">
    <location>
        <begin position="731"/>
        <end position="742"/>
    </location>
</feature>
<evidence type="ECO:0008006" key="4">
    <source>
        <dbReference type="Google" id="ProtNLM"/>
    </source>
</evidence>
<feature type="region of interest" description="Disordered" evidence="1">
    <location>
        <begin position="395"/>
        <end position="424"/>
    </location>
</feature>
<proteinExistence type="predicted"/>
<feature type="compositionally biased region" description="Low complexity" evidence="1">
    <location>
        <begin position="69"/>
        <end position="80"/>
    </location>
</feature>
<feature type="compositionally biased region" description="Basic and acidic residues" evidence="1">
    <location>
        <begin position="455"/>
        <end position="474"/>
    </location>
</feature>
<feature type="compositionally biased region" description="Basic and acidic residues" evidence="1">
    <location>
        <begin position="48"/>
        <end position="58"/>
    </location>
</feature>
<feature type="region of interest" description="Disordered" evidence="1">
    <location>
        <begin position="709"/>
        <end position="776"/>
    </location>
</feature>
<evidence type="ECO:0000256" key="1">
    <source>
        <dbReference type="SAM" id="MobiDB-lite"/>
    </source>
</evidence>
<feature type="region of interest" description="Disordered" evidence="1">
    <location>
        <begin position="298"/>
        <end position="338"/>
    </location>
</feature>
<evidence type="ECO:0000313" key="3">
    <source>
        <dbReference type="Proteomes" id="UP001219525"/>
    </source>
</evidence>
<feature type="compositionally biased region" description="Polar residues" evidence="1">
    <location>
        <begin position="1"/>
        <end position="15"/>
    </location>
</feature>
<dbReference type="EMBL" id="JARJCW010000067">
    <property type="protein sequence ID" value="KAJ7199587.1"/>
    <property type="molecule type" value="Genomic_DNA"/>
</dbReference>
<dbReference type="SUPFAM" id="SSF57701">
    <property type="entry name" value="Zn2/Cys6 DNA-binding domain"/>
    <property type="match status" value="1"/>
</dbReference>
<dbReference type="Proteomes" id="UP001219525">
    <property type="component" value="Unassembled WGS sequence"/>
</dbReference>
<dbReference type="GO" id="GO:0008270">
    <property type="term" value="F:zinc ion binding"/>
    <property type="evidence" value="ECO:0007669"/>
    <property type="project" value="InterPro"/>
</dbReference>
<dbReference type="InterPro" id="IPR036864">
    <property type="entry name" value="Zn2-C6_fun-type_DNA-bd_sf"/>
</dbReference>
<gene>
    <name evidence="2" type="ORF">GGX14DRAFT_401189</name>
</gene>
<feature type="region of interest" description="Disordered" evidence="1">
    <location>
        <begin position="448"/>
        <end position="482"/>
    </location>
</feature>
<sequence>MSSTTVPTSRHTTPEASDGQEDDLGLQFAPAPSLMALVPRSGRSAPVRARESRSRLLLDDYDDSPPLSPTLTTSQPTEEPAMSSFAAPQLPVETPATPSRLFVPNGLLDAVTPRREPSSPAQSLSEESVPNDQDTPIESSFDLRPIERPPSPAHSAAPRSLFAALSPSPGVSLEEQWRRRKIDNGSPSPSPVLSPGAAPIILNPPNISIWRRRVSPDLEKLYDDFWYRRDFDTLPVDWVPLVIWLAHLKRWKVALACMRTIRNYLSENDEDLKPQLGHTIYGGRRIFRFPKRSRALPAPAPFRPTLSSPPALPQGSDTFPADGPADFPGERTPSPMEVSDLIPNLSVLGSSHRPDEPIVAPEVAAQRDTIAVATVQRALGTAVLVPPPPTLSASVTDQPPVVVPTKPKVGRKTKGSSTKSLKKSAPTLLLSKHTRSGAVVMDHVFIEGPPRGHKRTEATKATKRKATETTGKDKTPKRRRKVAEVTMAGPIPLHDDPHRKRNNPERFQETTAVPPIDVDGLARVVVHPANTEHGGCERCQFRRLKCDQPFAGAACSPCKKIKQVCPNTMSVEERMLLTNFLGNRLGVLSNERLNEQIGHVNFVGDQMMLVLSLARTIYSSFMASRAALVNTLRELLVHYGDASGVAHAAEVAPAQREEFCELLRFATEALGSLPTLPENFQPIPLPRSSWDREAFPPYRTLDEELDRALQSRPGGDSGQGSSRRRTRQAARRTPTPTAAPSDEAWAPGAPEPTSEERPARSPSPKLSKAEGKRKAN</sequence>